<gene>
    <name evidence="4" type="ORF">SSP24_57820</name>
</gene>
<dbReference type="EMBL" id="BJND01000047">
    <property type="protein sequence ID" value="GEC08127.1"/>
    <property type="molecule type" value="Genomic_DNA"/>
</dbReference>
<feature type="region of interest" description="Disordered" evidence="1">
    <location>
        <begin position="31"/>
        <end position="113"/>
    </location>
</feature>
<proteinExistence type="predicted"/>
<keyword evidence="2" id="KW-0472">Membrane</keyword>
<evidence type="ECO:0000256" key="2">
    <source>
        <dbReference type="SAM" id="Phobius"/>
    </source>
</evidence>
<protein>
    <recommendedName>
        <fullName evidence="6">Lipoprotein</fullName>
    </recommendedName>
</protein>
<comment type="caution">
    <text evidence="4">The sequence shown here is derived from an EMBL/GenBank/DDBJ whole genome shotgun (WGS) entry which is preliminary data.</text>
</comment>
<keyword evidence="2" id="KW-0812">Transmembrane</keyword>
<keyword evidence="3" id="KW-0732">Signal</keyword>
<dbReference type="AlphaFoldDB" id="A0A4Y3VMQ1"/>
<dbReference type="Proteomes" id="UP000317881">
    <property type="component" value="Unassembled WGS sequence"/>
</dbReference>
<sequence length="150" mass="15036">MRRAAGVVVLGVALSTAVLGCGAVASYDAKEPWASGEPSGSASASPSVEPSWAGSRAGEGRMRPGRPEEPWPETPPARPSGTGAADDVPASPPASGPGATHEEEPLDQAVTDPAGSEPVLRILPLGSGLVLIGLGLGLAFVALRVRRAQE</sequence>
<evidence type="ECO:0000256" key="1">
    <source>
        <dbReference type="SAM" id="MobiDB-lite"/>
    </source>
</evidence>
<feature type="signal peptide" evidence="3">
    <location>
        <begin position="1"/>
        <end position="20"/>
    </location>
</feature>
<organism evidence="4 5">
    <name type="scientific">Streptomyces spinoverrucosus</name>
    <dbReference type="NCBI Taxonomy" id="284043"/>
    <lineage>
        <taxon>Bacteria</taxon>
        <taxon>Bacillati</taxon>
        <taxon>Actinomycetota</taxon>
        <taxon>Actinomycetes</taxon>
        <taxon>Kitasatosporales</taxon>
        <taxon>Streptomycetaceae</taxon>
        <taxon>Streptomyces</taxon>
    </lineage>
</organism>
<evidence type="ECO:0000313" key="4">
    <source>
        <dbReference type="EMBL" id="GEC08127.1"/>
    </source>
</evidence>
<evidence type="ECO:0000256" key="3">
    <source>
        <dbReference type="SAM" id="SignalP"/>
    </source>
</evidence>
<feature type="compositionally biased region" description="Low complexity" evidence="1">
    <location>
        <begin position="32"/>
        <end position="53"/>
    </location>
</feature>
<evidence type="ECO:0000313" key="5">
    <source>
        <dbReference type="Proteomes" id="UP000317881"/>
    </source>
</evidence>
<accession>A0A4Y3VMQ1</accession>
<feature type="chain" id="PRO_5039216205" description="Lipoprotein" evidence="3">
    <location>
        <begin position="21"/>
        <end position="150"/>
    </location>
</feature>
<keyword evidence="2" id="KW-1133">Transmembrane helix</keyword>
<feature type="transmembrane region" description="Helical" evidence="2">
    <location>
        <begin position="122"/>
        <end position="143"/>
    </location>
</feature>
<feature type="compositionally biased region" description="Basic and acidic residues" evidence="1">
    <location>
        <begin position="58"/>
        <end position="69"/>
    </location>
</feature>
<reference evidence="4 5" key="1">
    <citation type="submission" date="2019-06" db="EMBL/GenBank/DDBJ databases">
        <title>Whole genome shotgun sequence of Streptomyces spinoverrucosus NBRC 14228.</title>
        <authorList>
            <person name="Hosoyama A."/>
            <person name="Uohara A."/>
            <person name="Ohji S."/>
            <person name="Ichikawa N."/>
        </authorList>
    </citation>
    <scope>NUCLEOTIDE SEQUENCE [LARGE SCALE GENOMIC DNA]</scope>
    <source>
        <strain evidence="4 5">NBRC 14228</strain>
    </source>
</reference>
<evidence type="ECO:0008006" key="6">
    <source>
        <dbReference type="Google" id="ProtNLM"/>
    </source>
</evidence>
<dbReference type="PROSITE" id="PS51257">
    <property type="entry name" value="PROKAR_LIPOPROTEIN"/>
    <property type="match status" value="1"/>
</dbReference>
<keyword evidence="5" id="KW-1185">Reference proteome</keyword>
<name>A0A4Y3VMQ1_9ACTN</name>